<evidence type="ECO:0000313" key="2">
    <source>
        <dbReference type="EMBL" id="MFC4030139.1"/>
    </source>
</evidence>
<dbReference type="EMBL" id="JBHSBB010000002">
    <property type="protein sequence ID" value="MFC4030139.1"/>
    <property type="molecule type" value="Genomic_DNA"/>
</dbReference>
<accession>A0ABV8HDJ9</accession>
<evidence type="ECO:0000256" key="1">
    <source>
        <dbReference type="SAM" id="Coils"/>
    </source>
</evidence>
<keyword evidence="3" id="KW-1185">Reference proteome</keyword>
<keyword evidence="1" id="KW-0175">Coiled coil</keyword>
<name>A0ABV8HDJ9_9ACTN</name>
<dbReference type="Proteomes" id="UP001595765">
    <property type="component" value="Unassembled WGS sequence"/>
</dbReference>
<gene>
    <name evidence="2" type="ORF">ACFO3J_01480</name>
</gene>
<sequence length="105" mass="11767">MTDLKVSYDRLEESARNLKAIQRELEDTGDHQADIAGALGSSHMAHAMHDFADNWDYHRHKLLDKIQAMGEMAEKTMEAFKDVDEKLRNGLSNAGKGNKQGGPKE</sequence>
<feature type="coiled-coil region" evidence="1">
    <location>
        <begin position="1"/>
        <end position="31"/>
    </location>
</feature>
<proteinExistence type="predicted"/>
<reference evidence="3" key="1">
    <citation type="journal article" date="2019" name="Int. J. Syst. Evol. Microbiol.">
        <title>The Global Catalogue of Microorganisms (GCM) 10K type strain sequencing project: providing services to taxonomists for standard genome sequencing and annotation.</title>
        <authorList>
            <consortium name="The Broad Institute Genomics Platform"/>
            <consortium name="The Broad Institute Genome Sequencing Center for Infectious Disease"/>
            <person name="Wu L."/>
            <person name="Ma J."/>
        </authorList>
    </citation>
    <scope>NUCLEOTIDE SEQUENCE [LARGE SCALE GENOMIC DNA]</scope>
    <source>
        <strain evidence="3">CGMCC 4.7237</strain>
    </source>
</reference>
<organism evidence="2 3">
    <name type="scientific">Streptomyces polygonati</name>
    <dbReference type="NCBI Taxonomy" id="1617087"/>
    <lineage>
        <taxon>Bacteria</taxon>
        <taxon>Bacillati</taxon>
        <taxon>Actinomycetota</taxon>
        <taxon>Actinomycetes</taxon>
        <taxon>Kitasatosporales</taxon>
        <taxon>Streptomycetaceae</taxon>
        <taxon>Streptomyces</taxon>
    </lineage>
</organism>
<evidence type="ECO:0000313" key="3">
    <source>
        <dbReference type="Proteomes" id="UP001595765"/>
    </source>
</evidence>
<protein>
    <recommendedName>
        <fullName evidence="4">WXG100 family type VII secretion target</fullName>
    </recommendedName>
</protein>
<dbReference type="RefSeq" id="WP_386425129.1">
    <property type="nucleotide sequence ID" value="NZ_JBHSBB010000002.1"/>
</dbReference>
<evidence type="ECO:0008006" key="4">
    <source>
        <dbReference type="Google" id="ProtNLM"/>
    </source>
</evidence>
<comment type="caution">
    <text evidence="2">The sequence shown here is derived from an EMBL/GenBank/DDBJ whole genome shotgun (WGS) entry which is preliminary data.</text>
</comment>